<reference evidence="1 2" key="1">
    <citation type="submission" date="2019-04" db="EMBL/GenBank/DDBJ databases">
        <title>An improved genome assembly and genetic linkage map for asparagus bean, Vigna unguiculata ssp. sesquipedialis.</title>
        <authorList>
            <person name="Xia Q."/>
            <person name="Zhang R."/>
            <person name="Dong Y."/>
        </authorList>
    </citation>
    <scope>NUCLEOTIDE SEQUENCE [LARGE SCALE GENOMIC DNA]</scope>
    <source>
        <tissue evidence="1">Leaf</tissue>
    </source>
</reference>
<name>A0A4D6L631_VIGUN</name>
<dbReference type="EMBL" id="CP039346">
    <property type="protein sequence ID" value="QCD83961.1"/>
    <property type="molecule type" value="Genomic_DNA"/>
</dbReference>
<keyword evidence="2" id="KW-1185">Reference proteome</keyword>
<dbReference type="InterPro" id="IPR046958">
    <property type="entry name" value="RBK1/2/STUNTED"/>
</dbReference>
<proteinExistence type="predicted"/>
<evidence type="ECO:0000313" key="1">
    <source>
        <dbReference type="EMBL" id="QCD83961.1"/>
    </source>
</evidence>
<dbReference type="Proteomes" id="UP000501690">
    <property type="component" value="Linkage Group LG2"/>
</dbReference>
<protein>
    <recommendedName>
        <fullName evidence="3">Protein kinase domain-containing protein</fullName>
    </recommendedName>
</protein>
<evidence type="ECO:0000313" key="2">
    <source>
        <dbReference type="Proteomes" id="UP000501690"/>
    </source>
</evidence>
<gene>
    <name evidence="1" type="ORF">DEO72_LG2g4310</name>
</gene>
<dbReference type="SUPFAM" id="SSF56112">
    <property type="entry name" value="Protein kinase-like (PK-like)"/>
    <property type="match status" value="1"/>
</dbReference>
<dbReference type="InterPro" id="IPR011009">
    <property type="entry name" value="Kinase-like_dom_sf"/>
</dbReference>
<sequence>MGGVVTKDVDLLPSVLLNRGVSESCDVYSFIILVLELVSGRKPIEKLFRGLKRTINEWVKPLFSKGKFKEMVDSKLRRNFVKEEINVFAPWLQSRPEKRPNKQVINLLKGQEYEVVEAKYFKIATQLDS</sequence>
<dbReference type="AlphaFoldDB" id="A0A4D6L631"/>
<dbReference type="Gene3D" id="1.10.510.10">
    <property type="entry name" value="Transferase(Phosphotransferase) domain 1"/>
    <property type="match status" value="1"/>
</dbReference>
<dbReference type="PANTHER" id="PTHR47987">
    <property type="entry name" value="OS08G0249100 PROTEIN"/>
    <property type="match status" value="1"/>
</dbReference>
<dbReference type="PANTHER" id="PTHR47987:SF33">
    <property type="entry name" value="NON-SPECIFIC PROTEIN-TYROSINE KINASE RLK-PELLE-RLCK-XV FAMILY"/>
    <property type="match status" value="1"/>
</dbReference>
<organism evidence="1 2">
    <name type="scientific">Vigna unguiculata</name>
    <name type="common">Cowpea</name>
    <dbReference type="NCBI Taxonomy" id="3917"/>
    <lineage>
        <taxon>Eukaryota</taxon>
        <taxon>Viridiplantae</taxon>
        <taxon>Streptophyta</taxon>
        <taxon>Embryophyta</taxon>
        <taxon>Tracheophyta</taxon>
        <taxon>Spermatophyta</taxon>
        <taxon>Magnoliopsida</taxon>
        <taxon>eudicotyledons</taxon>
        <taxon>Gunneridae</taxon>
        <taxon>Pentapetalae</taxon>
        <taxon>rosids</taxon>
        <taxon>fabids</taxon>
        <taxon>Fabales</taxon>
        <taxon>Fabaceae</taxon>
        <taxon>Papilionoideae</taxon>
        <taxon>50 kb inversion clade</taxon>
        <taxon>NPAAA clade</taxon>
        <taxon>indigoferoid/millettioid clade</taxon>
        <taxon>Phaseoleae</taxon>
        <taxon>Vigna</taxon>
    </lineage>
</organism>
<accession>A0A4D6L631</accession>
<evidence type="ECO:0008006" key="3">
    <source>
        <dbReference type="Google" id="ProtNLM"/>
    </source>
</evidence>